<keyword evidence="1" id="KW-0472">Membrane</keyword>
<protein>
    <submittedName>
        <fullName evidence="2">Uncharacterized protein</fullName>
    </submittedName>
</protein>
<keyword evidence="3" id="KW-1185">Reference proteome</keyword>
<evidence type="ECO:0000313" key="3">
    <source>
        <dbReference type="Proteomes" id="UP000001646"/>
    </source>
</evidence>
<dbReference type="Ensembl" id="ENSACAT00000053733.1">
    <property type="protein sequence ID" value="ENSACAP00000031987.1"/>
    <property type="gene ID" value="ENSACAG00000037645.1"/>
</dbReference>
<dbReference type="AlphaFoldDB" id="A0A803T9U7"/>
<evidence type="ECO:0000256" key="1">
    <source>
        <dbReference type="SAM" id="Phobius"/>
    </source>
</evidence>
<proteinExistence type="predicted"/>
<dbReference type="Proteomes" id="UP000001646">
    <property type="component" value="Chromosome 5"/>
</dbReference>
<dbReference type="Pfam" id="PF14994">
    <property type="entry name" value="TSGA13"/>
    <property type="match status" value="2"/>
</dbReference>
<dbReference type="GeneTree" id="ENSGT00960000190056"/>
<reference evidence="2 3" key="1">
    <citation type="submission" date="2009-12" db="EMBL/GenBank/DDBJ databases">
        <title>The Genome Sequence of Anolis carolinensis (Green Anole Lizard).</title>
        <authorList>
            <consortium name="The Genome Sequencing Platform"/>
            <person name="Di Palma F."/>
            <person name="Alfoldi J."/>
            <person name="Heiman D."/>
            <person name="Young S."/>
            <person name="Grabherr M."/>
            <person name="Johnson J."/>
            <person name="Lander E.S."/>
            <person name="Lindblad-Toh K."/>
        </authorList>
    </citation>
    <scope>NUCLEOTIDE SEQUENCE [LARGE SCALE GENOMIC DNA]</scope>
    <source>
        <strain evidence="2 3">JBL SC #1</strain>
    </source>
</reference>
<organism evidence="2 3">
    <name type="scientific">Anolis carolinensis</name>
    <name type="common">Green anole</name>
    <name type="synonym">American chameleon</name>
    <dbReference type="NCBI Taxonomy" id="28377"/>
    <lineage>
        <taxon>Eukaryota</taxon>
        <taxon>Metazoa</taxon>
        <taxon>Chordata</taxon>
        <taxon>Craniata</taxon>
        <taxon>Vertebrata</taxon>
        <taxon>Euteleostomi</taxon>
        <taxon>Lepidosauria</taxon>
        <taxon>Squamata</taxon>
        <taxon>Bifurcata</taxon>
        <taxon>Unidentata</taxon>
        <taxon>Episquamata</taxon>
        <taxon>Toxicofera</taxon>
        <taxon>Iguania</taxon>
        <taxon>Dactyloidae</taxon>
        <taxon>Anolis</taxon>
    </lineage>
</organism>
<dbReference type="PANTHER" id="PTHR37352">
    <property type="entry name" value="TESTIS-SPECIFIC GENE 13 PROTEIN"/>
    <property type="match status" value="1"/>
</dbReference>
<reference evidence="2" key="3">
    <citation type="submission" date="2025-09" db="UniProtKB">
        <authorList>
            <consortium name="Ensembl"/>
        </authorList>
    </citation>
    <scope>IDENTIFICATION</scope>
</reference>
<reference evidence="2" key="2">
    <citation type="submission" date="2025-08" db="UniProtKB">
        <authorList>
            <consortium name="Ensembl"/>
        </authorList>
    </citation>
    <scope>IDENTIFICATION</scope>
</reference>
<sequence length="237" mass="27144">KDWANNSSPGSKQPRAIRVPPRLMDSISALSRVTLLLILLYHVPFAPLLCCLPFFQTQYFIPVTDAEFRERLERHRGEIAIMLRSSEFNQDKTTLIVTNNPLPLLISGRQLATPFQFFPKDFLRKVGFTNLSCPRFATRNDFKTEAHFSKNYDEKHLQKLYPNLRTHMRPGKKLFSTQGRKGRFPLSFAVPLVPLTMSCLIETKPTVTVPGEDGFRYGKAPLWIVNICLSCTIKLCI</sequence>
<dbReference type="InterPro" id="IPR029241">
    <property type="entry name" value="TSGA13"/>
</dbReference>
<accession>A0A803T9U7</accession>
<name>A0A803T9U7_ANOCA</name>
<keyword evidence="1" id="KW-1133">Transmembrane helix</keyword>
<feature type="transmembrane region" description="Helical" evidence="1">
    <location>
        <begin position="33"/>
        <end position="55"/>
    </location>
</feature>
<evidence type="ECO:0000313" key="2">
    <source>
        <dbReference type="Ensembl" id="ENSACAP00000031987.1"/>
    </source>
</evidence>
<keyword evidence="1" id="KW-0812">Transmembrane</keyword>
<dbReference type="PANTHER" id="PTHR37352:SF1">
    <property type="entry name" value="TESTIS-SPECIFIC GENE 13 PROTEIN"/>
    <property type="match status" value="1"/>
</dbReference>
<dbReference type="InParanoid" id="A0A803T9U7"/>